<dbReference type="EMBL" id="PGOL01005224">
    <property type="protein sequence ID" value="PKI35747.1"/>
    <property type="molecule type" value="Genomic_DNA"/>
</dbReference>
<keyword evidence="2" id="KW-1185">Reference proteome</keyword>
<evidence type="ECO:0000313" key="2">
    <source>
        <dbReference type="Proteomes" id="UP000233551"/>
    </source>
</evidence>
<accession>A0A2I0HVM8</accession>
<dbReference type="PANTHER" id="PTHR47841">
    <property type="entry name" value="DIACYLGLYCEROL KINASE THETA-LIKE-RELATED"/>
    <property type="match status" value="1"/>
</dbReference>
<dbReference type="Proteomes" id="UP000233551">
    <property type="component" value="Unassembled WGS sequence"/>
</dbReference>
<dbReference type="Pfam" id="PF03107">
    <property type="entry name" value="C1_2"/>
    <property type="match status" value="2"/>
</dbReference>
<evidence type="ECO:0000313" key="1">
    <source>
        <dbReference type="EMBL" id="PKI35747.1"/>
    </source>
</evidence>
<reference evidence="1 2" key="1">
    <citation type="submission" date="2017-11" db="EMBL/GenBank/DDBJ databases">
        <title>De-novo sequencing of pomegranate (Punica granatum L.) genome.</title>
        <authorList>
            <person name="Akparov Z."/>
            <person name="Amiraslanov A."/>
            <person name="Hajiyeva S."/>
            <person name="Abbasov M."/>
            <person name="Kaur K."/>
            <person name="Hamwieh A."/>
            <person name="Solovyev V."/>
            <person name="Salamov A."/>
            <person name="Braich B."/>
            <person name="Kosarev P."/>
            <person name="Mahmoud A."/>
            <person name="Hajiyev E."/>
            <person name="Babayeva S."/>
            <person name="Izzatullayeva V."/>
            <person name="Mammadov A."/>
            <person name="Mammadov A."/>
            <person name="Sharifova S."/>
            <person name="Ojaghi J."/>
            <person name="Eynullazada K."/>
            <person name="Bayramov B."/>
            <person name="Abdulazimova A."/>
            <person name="Shahmuradov I."/>
        </authorList>
    </citation>
    <scope>NUCLEOTIDE SEQUENCE [LARGE SCALE GENOMIC DNA]</scope>
    <source>
        <strain evidence="2">cv. AG2017</strain>
        <tissue evidence="1">Leaf</tissue>
    </source>
</reference>
<dbReference type="InterPro" id="IPR004146">
    <property type="entry name" value="DC1"/>
</dbReference>
<name>A0A2I0HVM8_PUNGR</name>
<gene>
    <name evidence="1" type="ORF">CRG98_043905</name>
</gene>
<proteinExistence type="predicted"/>
<dbReference type="PANTHER" id="PTHR47841:SF3">
    <property type="entry name" value="OS09G0492800 PROTEIN"/>
    <property type="match status" value="1"/>
</dbReference>
<dbReference type="GeneID" id="116212896"/>
<dbReference type="AlphaFoldDB" id="A0A2I0HVM8"/>
<protein>
    <submittedName>
        <fullName evidence="1">Uncharacterized protein</fullName>
    </submittedName>
</protein>
<dbReference type="SUPFAM" id="SSF57889">
    <property type="entry name" value="Cysteine-rich domain"/>
    <property type="match status" value="1"/>
</dbReference>
<dbReference type="STRING" id="22663.A0A2I0HVM8"/>
<sequence length="302" mass="32725">MMRNNDRAIIRSRTFHDQAPPPSASTTAYPPSVPKSQPTPVPNLVEFPTSPQRKVGEDMLHFGHPQHPLAHIYQPDLFTCSGCKEHGAGKRFSCQHCDYQLHEFCAVAPQALEGHPLHVQHQLLFYSKPVKGGMTKSKCEACGKSIKGYAFRCVPCNFQLHPCCAMLPQEIIFSAHPHTLRLLPAPASSSSTTTGADPSSLCGECRRRRPGRLYRCTACGCDYCLHAVCAKVIFNGLYDTGIKDPEKKQPSVLAAAASLASKVVAGLFTGIAEGVGEGVGDLIVQNIITGSTLVVPKKIEYS</sequence>
<dbReference type="InterPro" id="IPR046349">
    <property type="entry name" value="C1-like_sf"/>
</dbReference>
<organism evidence="1 2">
    <name type="scientific">Punica granatum</name>
    <name type="common">Pomegranate</name>
    <dbReference type="NCBI Taxonomy" id="22663"/>
    <lineage>
        <taxon>Eukaryota</taxon>
        <taxon>Viridiplantae</taxon>
        <taxon>Streptophyta</taxon>
        <taxon>Embryophyta</taxon>
        <taxon>Tracheophyta</taxon>
        <taxon>Spermatophyta</taxon>
        <taxon>Magnoliopsida</taxon>
        <taxon>eudicotyledons</taxon>
        <taxon>Gunneridae</taxon>
        <taxon>Pentapetalae</taxon>
        <taxon>rosids</taxon>
        <taxon>malvids</taxon>
        <taxon>Myrtales</taxon>
        <taxon>Lythraceae</taxon>
        <taxon>Punica</taxon>
    </lineage>
</organism>
<dbReference type="OrthoDB" id="1909414at2759"/>
<comment type="caution">
    <text evidence="1">The sequence shown here is derived from an EMBL/GenBank/DDBJ whole genome shotgun (WGS) entry which is preliminary data.</text>
</comment>